<dbReference type="PANTHER" id="PTHR21600:SF83">
    <property type="entry name" value="PSEUDOURIDYLATE SYNTHASE RPUSD4, MITOCHONDRIAL"/>
    <property type="match status" value="1"/>
</dbReference>
<keyword evidence="3 7" id="KW-0413">Isomerase</keyword>
<dbReference type="InterPro" id="IPR050188">
    <property type="entry name" value="RluA_PseudoU_synthase"/>
</dbReference>
<dbReference type="GO" id="GO:0001522">
    <property type="term" value="P:pseudouridine synthesis"/>
    <property type="evidence" value="ECO:0007669"/>
    <property type="project" value="InterPro"/>
</dbReference>
<evidence type="ECO:0000256" key="5">
    <source>
        <dbReference type="ARBA" id="ARBA00033164"/>
    </source>
</evidence>
<dbReference type="EMBL" id="MKIE01000001">
    <property type="protein sequence ID" value="OHW63468.1"/>
    <property type="molecule type" value="Genomic_DNA"/>
</dbReference>
<dbReference type="InterPro" id="IPR006145">
    <property type="entry name" value="PsdUridine_synth_RsuA/RluA"/>
</dbReference>
<accession>A0A1S1VA57</accession>
<comment type="caution">
    <text evidence="7">The sequence shown here is derived from an EMBL/GenBank/DDBJ whole genome shotgun (WGS) entry which is preliminary data.</text>
</comment>
<sequence length="272" mass="30985">MFIMIIVISIKVNTFSKSFLFFSKQCIIFLKGSVEMQFKVVFEDKNLIVVEKPQGMPCQKDPTGDPDLQSLVYEYLLKSSEKPVLNLINRLDRPVGGLVLFGKTAEATKRISKDLVGRNIKKDYLAVVNGAPGEEIASLTDYMVKLKSVNMSVIASPDDHDAKEARLSFKLLESVQAEEGALSLLNIRLKTGRHHQIRLQLSNYGTPVWGDTKYNPLFKNAKEWVDISLWAYKLEFVHPIKRKNLLLYSFPPEKSPWSFFESTLEMLKEGLH</sequence>
<dbReference type="PANTHER" id="PTHR21600">
    <property type="entry name" value="MITOCHONDRIAL RNA PSEUDOURIDINE SYNTHASE"/>
    <property type="match status" value="1"/>
</dbReference>
<reference evidence="7 8" key="1">
    <citation type="submission" date="2016-09" db="EMBL/GenBank/DDBJ databases">
        <title>Genome sequence of Eubacterium angustum.</title>
        <authorList>
            <person name="Poehlein A."/>
            <person name="Daniel R."/>
        </authorList>
    </citation>
    <scope>NUCLEOTIDE SEQUENCE [LARGE SCALE GENOMIC DNA]</scope>
    <source>
        <strain evidence="7 8">DSM 1989</strain>
    </source>
</reference>
<evidence type="ECO:0000313" key="8">
    <source>
        <dbReference type="Proteomes" id="UP000180254"/>
    </source>
</evidence>
<gene>
    <name evidence="7" type="primary">rluD_1</name>
    <name evidence="7" type="ORF">EUAN_03320</name>
</gene>
<dbReference type="STRING" id="39480.EUAN_03320"/>
<name>A0A1S1VA57_9FIRM</name>
<evidence type="ECO:0000256" key="2">
    <source>
        <dbReference type="ARBA" id="ARBA00010876"/>
    </source>
</evidence>
<comment type="catalytic activity">
    <reaction evidence="1">
        <text>a uridine in RNA = a pseudouridine in RNA</text>
        <dbReference type="Rhea" id="RHEA:48348"/>
        <dbReference type="Rhea" id="RHEA-COMP:12068"/>
        <dbReference type="Rhea" id="RHEA-COMP:12069"/>
        <dbReference type="ChEBI" id="CHEBI:65314"/>
        <dbReference type="ChEBI" id="CHEBI:65315"/>
    </reaction>
</comment>
<dbReference type="Proteomes" id="UP000180254">
    <property type="component" value="Unassembled WGS sequence"/>
</dbReference>
<dbReference type="CDD" id="cd02869">
    <property type="entry name" value="PseudoU_synth_RluA_like"/>
    <property type="match status" value="1"/>
</dbReference>
<comment type="similarity">
    <text evidence="2">Belongs to the pseudouridine synthase RluA family.</text>
</comment>
<dbReference type="GO" id="GO:0140098">
    <property type="term" value="F:catalytic activity, acting on RNA"/>
    <property type="evidence" value="ECO:0007669"/>
    <property type="project" value="UniProtKB-ARBA"/>
</dbReference>
<dbReference type="GO" id="GO:0009982">
    <property type="term" value="F:pseudouridine synthase activity"/>
    <property type="evidence" value="ECO:0007669"/>
    <property type="project" value="InterPro"/>
</dbReference>
<feature type="domain" description="Pseudouridine synthase RsuA/RluA-like" evidence="6">
    <location>
        <begin position="46"/>
        <end position="202"/>
    </location>
</feature>
<protein>
    <recommendedName>
        <fullName evidence="4">RNA pseudouridylate synthase</fullName>
    </recommendedName>
    <alternativeName>
        <fullName evidence="5">RNA-uridine isomerase</fullName>
    </alternativeName>
</protein>
<evidence type="ECO:0000313" key="7">
    <source>
        <dbReference type="EMBL" id="OHW63468.1"/>
    </source>
</evidence>
<dbReference type="AlphaFoldDB" id="A0A1S1VA57"/>
<organism evidence="7 8">
    <name type="scientific">Andreesenia angusta</name>
    <dbReference type="NCBI Taxonomy" id="39480"/>
    <lineage>
        <taxon>Bacteria</taxon>
        <taxon>Bacillati</taxon>
        <taxon>Bacillota</taxon>
        <taxon>Tissierellia</taxon>
        <taxon>Tissierellales</taxon>
        <taxon>Gottschalkiaceae</taxon>
        <taxon>Andreesenia</taxon>
    </lineage>
</organism>
<dbReference type="Pfam" id="PF00849">
    <property type="entry name" value="PseudoU_synth_2"/>
    <property type="match status" value="1"/>
</dbReference>
<proteinExistence type="inferred from homology"/>
<evidence type="ECO:0000259" key="6">
    <source>
        <dbReference type="Pfam" id="PF00849"/>
    </source>
</evidence>
<evidence type="ECO:0000256" key="3">
    <source>
        <dbReference type="ARBA" id="ARBA00023235"/>
    </source>
</evidence>
<dbReference type="GO" id="GO:0003723">
    <property type="term" value="F:RNA binding"/>
    <property type="evidence" value="ECO:0007669"/>
    <property type="project" value="InterPro"/>
</dbReference>
<dbReference type="OrthoDB" id="9773999at2"/>
<dbReference type="Gene3D" id="3.30.2350.10">
    <property type="entry name" value="Pseudouridine synthase"/>
    <property type="match status" value="1"/>
</dbReference>
<dbReference type="SUPFAM" id="SSF55120">
    <property type="entry name" value="Pseudouridine synthase"/>
    <property type="match status" value="1"/>
</dbReference>
<dbReference type="InterPro" id="IPR020103">
    <property type="entry name" value="PsdUridine_synth_cat_dom_sf"/>
</dbReference>
<keyword evidence="8" id="KW-1185">Reference proteome</keyword>
<dbReference type="GO" id="GO:0006396">
    <property type="term" value="P:RNA processing"/>
    <property type="evidence" value="ECO:0007669"/>
    <property type="project" value="UniProtKB-ARBA"/>
</dbReference>
<evidence type="ECO:0000256" key="1">
    <source>
        <dbReference type="ARBA" id="ARBA00000073"/>
    </source>
</evidence>
<evidence type="ECO:0000256" key="4">
    <source>
        <dbReference type="ARBA" id="ARBA00031870"/>
    </source>
</evidence>